<evidence type="ECO:0000313" key="9">
    <source>
        <dbReference type="Proteomes" id="UP000028123"/>
    </source>
</evidence>
<dbReference type="GO" id="GO:0055085">
    <property type="term" value="P:transmembrane transport"/>
    <property type="evidence" value="ECO:0007669"/>
    <property type="project" value="UniProtKB-UniRule"/>
</dbReference>
<keyword evidence="5 6" id="KW-0472">Membrane</keyword>
<evidence type="ECO:0000259" key="7">
    <source>
        <dbReference type="Pfam" id="PF02687"/>
    </source>
</evidence>
<comment type="similarity">
    <text evidence="6">Belongs to the ABC-4 integral membrane protein family.</text>
</comment>
<keyword evidence="4 6" id="KW-1133">Transmembrane helix</keyword>
<keyword evidence="9" id="KW-1185">Reference proteome</keyword>
<feature type="transmembrane region" description="Helical" evidence="6">
    <location>
        <begin position="285"/>
        <end position="306"/>
    </location>
</feature>
<evidence type="ECO:0000256" key="1">
    <source>
        <dbReference type="ARBA" id="ARBA00004651"/>
    </source>
</evidence>
<evidence type="ECO:0000256" key="3">
    <source>
        <dbReference type="ARBA" id="ARBA00022692"/>
    </source>
</evidence>
<dbReference type="RefSeq" id="WP_036683111.1">
    <property type="nucleotide sequence ID" value="NZ_JNVM01000011.1"/>
</dbReference>
<evidence type="ECO:0000256" key="4">
    <source>
        <dbReference type="ARBA" id="ARBA00022989"/>
    </source>
</evidence>
<keyword evidence="2 6" id="KW-1003">Cell membrane</keyword>
<dbReference type="PIRSF" id="PIRSF018968">
    <property type="entry name" value="ABC_permease_BceB"/>
    <property type="match status" value="1"/>
</dbReference>
<protein>
    <submittedName>
        <fullName evidence="8">ABC transporter permease</fullName>
    </submittedName>
</protein>
<keyword evidence="6" id="KW-0813">Transport</keyword>
<feature type="transmembrane region" description="Helical" evidence="6">
    <location>
        <begin position="610"/>
        <end position="630"/>
    </location>
</feature>
<dbReference type="GO" id="GO:0005886">
    <property type="term" value="C:plasma membrane"/>
    <property type="evidence" value="ECO:0007669"/>
    <property type="project" value="UniProtKB-SubCell"/>
</dbReference>
<evidence type="ECO:0000256" key="5">
    <source>
        <dbReference type="ARBA" id="ARBA00023136"/>
    </source>
</evidence>
<dbReference type="eggNOG" id="COG0577">
    <property type="taxonomic scope" value="Bacteria"/>
</dbReference>
<organism evidence="8 9">
    <name type="scientific">Paenibacillus tyrfis</name>
    <dbReference type="NCBI Taxonomy" id="1501230"/>
    <lineage>
        <taxon>Bacteria</taxon>
        <taxon>Bacillati</taxon>
        <taxon>Bacillota</taxon>
        <taxon>Bacilli</taxon>
        <taxon>Bacillales</taxon>
        <taxon>Paenibacillaceae</taxon>
        <taxon>Paenibacillus</taxon>
    </lineage>
</organism>
<comment type="caution">
    <text evidence="8">The sequence shown here is derived from an EMBL/GenBank/DDBJ whole genome shotgun (WGS) entry which is preliminary data.</text>
</comment>
<comment type="subcellular location">
    <subcellularLocation>
        <location evidence="1 6">Cell membrane</location>
        <topology evidence="1 6">Multi-pass membrane protein</topology>
    </subcellularLocation>
</comment>
<feature type="transmembrane region" description="Helical" evidence="6">
    <location>
        <begin position="20"/>
        <end position="38"/>
    </location>
</feature>
<sequence>MNFRQLALKNIQGNWHRYVAFFLSSAFSVMVFYMFGSFIYHPEIANGNIKAASMVKQVLFACQILIVVFSFFFVLYASFAFLKTRKKEFGLLTLFGMTRSQICRLMFYEQMMIGLLSIGVGIGTGMLFSKLFFLAIARLLQIDSPIRFVVPPQALLQTVIGFLALFLAMTLFAMFSVGRSQIIALLRAAKQPKKPPVASPWLTVLAVVCLGGGYYLAFTTSLKLILQLMLPIVLLTVLGTYFLFTQASVAIIHRLQRLTGLYYNRTNMIAISQLAFKMKDNARTLFVVSVLSAVILTASGTIYVFYKSSDQQLMEQLPNTISFTEQGLNAPRGIDPERIKAVLTAEGASLAKELKIAGVQVPLKLDGSRASDITALLISESDYNRAAEGIEYAAPLQIAPGHAVFSYPYKMSDIKLMEKGSQRTVQLNGQTWPLEMDGQVTGAVINLMGEASGLLVVNDGEYAQMMGKVPDDRKIVYYGFELNRWQEHAAAVEKVKQSVPEEQRKRLSDRTSYYASTQQSSSLALLIGLFVSFLFFVASASMLYFKLFTELQEDDHQYRALMRIGMSVSEIRRIINVQIGLLFLLPVVVGAAHAAFAYKTLANLLSMNVWSYGAMVIFVYAVLQFLYFLLTRRAYMGQMKSL</sequence>
<evidence type="ECO:0000256" key="6">
    <source>
        <dbReference type="PIRNR" id="PIRNR018968"/>
    </source>
</evidence>
<evidence type="ECO:0000256" key="2">
    <source>
        <dbReference type="ARBA" id="ARBA00022475"/>
    </source>
</evidence>
<feature type="transmembrane region" description="Helical" evidence="6">
    <location>
        <begin position="58"/>
        <end position="82"/>
    </location>
</feature>
<evidence type="ECO:0000313" key="8">
    <source>
        <dbReference type="EMBL" id="KEQ25336.1"/>
    </source>
</evidence>
<gene>
    <name evidence="8" type="ORF">ET33_04595</name>
</gene>
<feature type="transmembrane region" description="Helical" evidence="6">
    <location>
        <begin position="523"/>
        <end position="545"/>
    </location>
</feature>
<feature type="transmembrane region" description="Helical" evidence="6">
    <location>
        <begin position="579"/>
        <end position="598"/>
    </location>
</feature>
<accession>A0A081P3R3</accession>
<dbReference type="InterPro" id="IPR052536">
    <property type="entry name" value="ABC-4_Integral_Memb_Prot"/>
</dbReference>
<feature type="transmembrane region" description="Helical" evidence="6">
    <location>
        <begin position="154"/>
        <end position="177"/>
    </location>
</feature>
<dbReference type="PANTHER" id="PTHR46795:SF1">
    <property type="entry name" value="ABC TRANSPORTER PERMEASE PROTEIN"/>
    <property type="match status" value="1"/>
</dbReference>
<dbReference type="AlphaFoldDB" id="A0A081P3R3"/>
<dbReference type="Pfam" id="PF02687">
    <property type="entry name" value="FtsX"/>
    <property type="match status" value="1"/>
</dbReference>
<reference evidence="8 9" key="1">
    <citation type="submission" date="2014-06" db="EMBL/GenBank/DDBJ databases">
        <title>Draft genome sequence of Paenibacillus sp. MSt1.</title>
        <authorList>
            <person name="Aw Y.K."/>
            <person name="Ong K.S."/>
            <person name="Gan H.M."/>
            <person name="Lee S.M."/>
        </authorList>
    </citation>
    <scope>NUCLEOTIDE SEQUENCE [LARGE SCALE GENOMIC DNA]</scope>
    <source>
        <strain evidence="8 9">MSt1</strain>
    </source>
</reference>
<dbReference type="Proteomes" id="UP000028123">
    <property type="component" value="Unassembled WGS sequence"/>
</dbReference>
<name>A0A081P3R3_9BACL</name>
<dbReference type="PANTHER" id="PTHR46795">
    <property type="entry name" value="ABC TRANSPORTER PERMEASE-RELATED-RELATED"/>
    <property type="match status" value="1"/>
</dbReference>
<feature type="transmembrane region" description="Helical" evidence="6">
    <location>
        <begin position="198"/>
        <end position="218"/>
    </location>
</feature>
<dbReference type="EMBL" id="JNVM01000011">
    <property type="protein sequence ID" value="KEQ25336.1"/>
    <property type="molecule type" value="Genomic_DNA"/>
</dbReference>
<dbReference type="InterPro" id="IPR003838">
    <property type="entry name" value="ABC3_permease_C"/>
</dbReference>
<proteinExistence type="inferred from homology"/>
<feature type="transmembrane region" description="Helical" evidence="6">
    <location>
        <begin position="113"/>
        <end position="134"/>
    </location>
</feature>
<keyword evidence="3 6" id="KW-0812">Transmembrane</keyword>
<feature type="domain" description="ABC3 transporter permease C-terminal" evidence="7">
    <location>
        <begin position="64"/>
        <end position="178"/>
    </location>
</feature>
<dbReference type="InterPro" id="IPR027022">
    <property type="entry name" value="ABC_permease_BceB-typ"/>
</dbReference>
<dbReference type="OrthoDB" id="1937696at2"/>
<feature type="transmembrane region" description="Helical" evidence="6">
    <location>
        <begin position="224"/>
        <end position="244"/>
    </location>
</feature>